<feature type="domain" description="DDE Tnp4" evidence="3">
    <location>
        <begin position="60"/>
        <end position="137"/>
    </location>
</feature>
<evidence type="ECO:0000259" key="3">
    <source>
        <dbReference type="Pfam" id="PF13359"/>
    </source>
</evidence>
<dbReference type="GO" id="GO:0046872">
    <property type="term" value="F:metal ion binding"/>
    <property type="evidence" value="ECO:0007669"/>
    <property type="project" value="UniProtKB-KW"/>
</dbReference>
<reference evidence="4" key="1">
    <citation type="journal article" date="2023" name="Insect Mol. Biol.">
        <title>Genome sequencing provides insights into the evolution of gene families encoding plant cell wall-degrading enzymes in longhorned beetles.</title>
        <authorList>
            <person name="Shin N.R."/>
            <person name="Okamura Y."/>
            <person name="Kirsch R."/>
            <person name="Pauchet Y."/>
        </authorList>
    </citation>
    <scope>NUCLEOTIDE SEQUENCE</scope>
    <source>
        <strain evidence="4">RBIC_L_NR</strain>
    </source>
</reference>
<dbReference type="Proteomes" id="UP001162156">
    <property type="component" value="Unassembled WGS sequence"/>
</dbReference>
<dbReference type="InterPro" id="IPR027806">
    <property type="entry name" value="HARBI1_dom"/>
</dbReference>
<comment type="caution">
    <text evidence="4">The sequence shown here is derived from an EMBL/GenBank/DDBJ whole genome shotgun (WGS) entry which is preliminary data.</text>
</comment>
<sequence length="142" mass="16627">MPHLSEEEFFERFRFTKPTVRIILEQIENKIKCSLERNACLSPMQQLLLTLCFLQVVVCSFLLGDSGYRNSKYLLTPLLSTNDLAQELYNRCHMKSRNPVERQYGLWKKRFPILSLGMRVSTSLVKTVIVATAVLHNRNRYE</sequence>
<proteinExistence type="predicted"/>
<accession>A0AAV8ZT41</accession>
<gene>
    <name evidence="4" type="ORF">NQ314_001225</name>
</gene>
<keyword evidence="2" id="KW-0479">Metal-binding</keyword>
<evidence type="ECO:0000313" key="4">
    <source>
        <dbReference type="EMBL" id="KAJ8970453.1"/>
    </source>
</evidence>
<dbReference type="EMBL" id="JANEYF010000350">
    <property type="protein sequence ID" value="KAJ8970453.1"/>
    <property type="molecule type" value="Genomic_DNA"/>
</dbReference>
<keyword evidence="5" id="KW-1185">Reference proteome</keyword>
<evidence type="ECO:0000313" key="5">
    <source>
        <dbReference type="Proteomes" id="UP001162156"/>
    </source>
</evidence>
<dbReference type="AlphaFoldDB" id="A0AAV8ZT41"/>
<comment type="cofactor">
    <cofactor evidence="1">
        <name>a divalent metal cation</name>
        <dbReference type="ChEBI" id="CHEBI:60240"/>
    </cofactor>
</comment>
<dbReference type="Pfam" id="PF13359">
    <property type="entry name" value="DDE_Tnp_4"/>
    <property type="match status" value="1"/>
</dbReference>
<organism evidence="4 5">
    <name type="scientific">Rhamnusium bicolor</name>
    <dbReference type="NCBI Taxonomy" id="1586634"/>
    <lineage>
        <taxon>Eukaryota</taxon>
        <taxon>Metazoa</taxon>
        <taxon>Ecdysozoa</taxon>
        <taxon>Arthropoda</taxon>
        <taxon>Hexapoda</taxon>
        <taxon>Insecta</taxon>
        <taxon>Pterygota</taxon>
        <taxon>Neoptera</taxon>
        <taxon>Endopterygota</taxon>
        <taxon>Coleoptera</taxon>
        <taxon>Polyphaga</taxon>
        <taxon>Cucujiformia</taxon>
        <taxon>Chrysomeloidea</taxon>
        <taxon>Cerambycidae</taxon>
        <taxon>Lepturinae</taxon>
        <taxon>Rhagiini</taxon>
        <taxon>Rhamnusium</taxon>
    </lineage>
</organism>
<name>A0AAV8ZT41_9CUCU</name>
<protein>
    <recommendedName>
        <fullName evidence="3">DDE Tnp4 domain-containing protein</fullName>
    </recommendedName>
</protein>
<evidence type="ECO:0000256" key="1">
    <source>
        <dbReference type="ARBA" id="ARBA00001968"/>
    </source>
</evidence>
<evidence type="ECO:0000256" key="2">
    <source>
        <dbReference type="ARBA" id="ARBA00022723"/>
    </source>
</evidence>